<proteinExistence type="predicted"/>
<dbReference type="EMBL" id="JBHSWD010000002">
    <property type="protein sequence ID" value="MFC6592594.1"/>
    <property type="molecule type" value="Genomic_DNA"/>
</dbReference>
<reference evidence="3" key="1">
    <citation type="journal article" date="2014" name="Int. J. Syst. Evol. Microbiol.">
        <title>Complete genome of a new Firmicutes species belonging to the dominant human colonic microbiota ('Ruminococcus bicirculans') reveals two chromosomes and a selective capacity to utilize plant glucans.</title>
        <authorList>
            <consortium name="NISC Comparative Sequencing Program"/>
            <person name="Wegmann U."/>
            <person name="Louis P."/>
            <person name="Goesmann A."/>
            <person name="Henrissat B."/>
            <person name="Duncan S.H."/>
            <person name="Flint H.J."/>
        </authorList>
    </citation>
    <scope>NUCLEOTIDE SEQUENCE</scope>
    <source>
        <strain evidence="3">NBRC 112440</strain>
    </source>
</reference>
<evidence type="ECO:0000313" key="3">
    <source>
        <dbReference type="EMBL" id="MFC6592867.1"/>
    </source>
</evidence>
<evidence type="ECO:0000313" key="4">
    <source>
        <dbReference type="Proteomes" id="UP001596297"/>
    </source>
</evidence>
<dbReference type="EMBL" id="JBHSWD010000002">
    <property type="protein sequence ID" value="MFC6592867.1"/>
    <property type="molecule type" value="Genomic_DNA"/>
</dbReference>
<comment type="caution">
    <text evidence="3">The sequence shown here is derived from an EMBL/GenBank/DDBJ whole genome shotgun (WGS) entry which is preliminary data.</text>
</comment>
<name>A0ABW1YEQ6_9DEIO</name>
<dbReference type="RefSeq" id="WP_380083712.1">
    <property type="nucleotide sequence ID" value="NZ_JBHSWD010000002.1"/>
</dbReference>
<protein>
    <submittedName>
        <fullName evidence="3">Uncharacterized protein</fullName>
    </submittedName>
</protein>
<feature type="signal peptide" evidence="1">
    <location>
        <begin position="1"/>
        <end position="20"/>
    </location>
</feature>
<gene>
    <name evidence="2" type="ORF">ACFP81_11720</name>
    <name evidence="3" type="ORF">ACFP81_13250</name>
</gene>
<reference evidence="3" key="3">
    <citation type="submission" date="2024-09" db="EMBL/GenBank/DDBJ databases">
        <authorList>
            <person name="Sun Q."/>
            <person name="Mori K."/>
        </authorList>
    </citation>
    <scope>NUCLEOTIDE SEQUENCE</scope>
    <source>
        <strain evidence="3">NBRC 112440</strain>
    </source>
</reference>
<organism evidence="3 4">
    <name type="scientific">Deinococcus lacus</name>
    <dbReference type="NCBI Taxonomy" id="392561"/>
    <lineage>
        <taxon>Bacteria</taxon>
        <taxon>Thermotogati</taxon>
        <taxon>Deinococcota</taxon>
        <taxon>Deinococci</taxon>
        <taxon>Deinococcales</taxon>
        <taxon>Deinococcaceae</taxon>
        <taxon>Deinococcus</taxon>
    </lineage>
</organism>
<keyword evidence="4" id="KW-1185">Reference proteome</keyword>
<feature type="chain" id="PRO_5045033279" evidence="1">
    <location>
        <begin position="21"/>
        <end position="116"/>
    </location>
</feature>
<sequence length="116" mass="12347">MKRITINVLAGLALCGSAGAAQTSPSAAQAQQVQQVARTFTGTECRSDIRYKALQVPGFLAGSLMGTLRTESLKTIREQGGRVVRESVSQNPAQMQIHFASAGGRDTSVWFRHVGA</sequence>
<keyword evidence="1" id="KW-0732">Signal</keyword>
<dbReference type="Proteomes" id="UP001596297">
    <property type="component" value="Unassembled WGS sequence"/>
</dbReference>
<evidence type="ECO:0000256" key="1">
    <source>
        <dbReference type="SAM" id="SignalP"/>
    </source>
</evidence>
<reference evidence="4" key="2">
    <citation type="journal article" date="2019" name="Int. J. Syst. Evol. Microbiol.">
        <title>The Global Catalogue of Microorganisms (GCM) 10K type strain sequencing project: providing services to taxonomists for standard genome sequencing and annotation.</title>
        <authorList>
            <consortium name="The Broad Institute Genomics Platform"/>
            <consortium name="The Broad Institute Genome Sequencing Center for Infectious Disease"/>
            <person name="Wu L."/>
            <person name="Ma J."/>
        </authorList>
    </citation>
    <scope>NUCLEOTIDE SEQUENCE [LARGE SCALE GENOMIC DNA]</scope>
    <source>
        <strain evidence="4">CGMCC 1.15772</strain>
    </source>
</reference>
<accession>A0ABW1YEQ6</accession>
<evidence type="ECO:0000313" key="2">
    <source>
        <dbReference type="EMBL" id="MFC6592594.1"/>
    </source>
</evidence>